<keyword evidence="3" id="KW-1185">Reference proteome</keyword>
<proteinExistence type="predicted"/>
<dbReference type="Proteomes" id="UP000054937">
    <property type="component" value="Unassembled WGS sequence"/>
</dbReference>
<gene>
    <name evidence="2" type="ORF">PPERSA_06648</name>
</gene>
<accession>A0A0V0QRX8</accession>
<dbReference type="PROSITE" id="PS50275">
    <property type="entry name" value="SAC"/>
    <property type="match status" value="1"/>
</dbReference>
<dbReference type="GO" id="GO:0043812">
    <property type="term" value="F:phosphatidylinositol-4-phosphate phosphatase activity"/>
    <property type="evidence" value="ECO:0007669"/>
    <property type="project" value="TreeGrafter"/>
</dbReference>
<name>A0A0V0QRX8_PSEPJ</name>
<dbReference type="InParanoid" id="A0A0V0QRX8"/>
<reference evidence="2 3" key="1">
    <citation type="journal article" date="2015" name="Sci. Rep.">
        <title>Genome of the facultative scuticociliatosis pathogen Pseudocohnilembus persalinus provides insight into its virulence through horizontal gene transfer.</title>
        <authorList>
            <person name="Xiong J."/>
            <person name="Wang G."/>
            <person name="Cheng J."/>
            <person name="Tian M."/>
            <person name="Pan X."/>
            <person name="Warren A."/>
            <person name="Jiang C."/>
            <person name="Yuan D."/>
            <person name="Miao W."/>
        </authorList>
    </citation>
    <scope>NUCLEOTIDE SEQUENCE [LARGE SCALE GENOMIC DNA]</scope>
    <source>
        <strain evidence="2">36N120E</strain>
    </source>
</reference>
<dbReference type="EMBL" id="LDAU01000110">
    <property type="protein sequence ID" value="KRX05014.1"/>
    <property type="molecule type" value="Genomic_DNA"/>
</dbReference>
<organism evidence="2 3">
    <name type="scientific">Pseudocohnilembus persalinus</name>
    <name type="common">Ciliate</name>
    <dbReference type="NCBI Taxonomy" id="266149"/>
    <lineage>
        <taxon>Eukaryota</taxon>
        <taxon>Sar</taxon>
        <taxon>Alveolata</taxon>
        <taxon>Ciliophora</taxon>
        <taxon>Intramacronucleata</taxon>
        <taxon>Oligohymenophorea</taxon>
        <taxon>Scuticociliatia</taxon>
        <taxon>Philasterida</taxon>
        <taxon>Pseudocohnilembidae</taxon>
        <taxon>Pseudocohnilembus</taxon>
    </lineage>
</organism>
<sequence length="847" mass="100397">MGCCTSNQQQIQSNQEIETYQKPEIYQYKLEQKSTDFQSEDQKQSINNQLQQTTNINEKKKQQINNNISIHQNLEVSHENKSQSQIQNQSINFLNFCQMQPELNSAQSKGRNRNSVTHIANFQQGNPYVGEFEMDQEYQNFLINQKNSMKEIGNQQFQQIQFQNNNKDDNNKNNNDFNQIKQKTYIAQDISLLKPVLPIQKYENQPGLFVYQNPQKTGNLVKTCLLIDRAQKTTEEKGADKQANVANFVETEQIIVYKQQIYSFVQIRGSLPLLWDQNAISNNIVINSQKKQNQDIFKAHFQTLQQEYQQTCLINLLARDNSQEIKLIEKFEEQVELQNLNHLIYKFYDFHKNYKKLNETVLDHYQKDQVQNFGYFHYDQQQEKVIQTQKGIFRTNCKDCLDRTNIYMMKIGMVQFYNLIKNAIKIDLVQNLQEQIDSDIEEDENKNKQIKLNNDQKNCLFLLKYMDLANIHKFIRNFKILWANSGDKISLFYAGTNATTSILAREGDKSYYKLLNKLEGYKVGIKRFIRGVFLDDLKQECIEIMLEKHDQTQKKVRKQQILDKNIRNNQSIQQFKTFCINLDLKEQFQNFLDLPLNFQDIFNFEKINQQTNQKEIFFPDIIAISDNSTSLANGALMAKIQINKINFCFLSCNLSSLFQNQENDDVDRWEQLESIHEQGFQKEEKNEKIEYNDFVYLMGDFVDLDLKKNKTKDLQAILQFIKQNYNSVIDRKLFIQGYNEPQLQIENQSDCKFLQIKNENSQEFSVSNIEEKQIDQIWNHRIYYQETVQLFNQENLKYFGGQIVKDQQNQNNLQEGQNQKQIYNYVYMLNNIQLICENQNTILDKSQ</sequence>
<feature type="domain" description="SAC" evidence="1">
    <location>
        <begin position="229"/>
        <end position="495"/>
    </location>
</feature>
<comment type="caution">
    <text evidence="2">The sequence shown here is derived from an EMBL/GenBank/DDBJ whole genome shotgun (WGS) entry which is preliminary data.</text>
</comment>
<evidence type="ECO:0000313" key="3">
    <source>
        <dbReference type="Proteomes" id="UP000054937"/>
    </source>
</evidence>
<evidence type="ECO:0000259" key="1">
    <source>
        <dbReference type="PROSITE" id="PS50275"/>
    </source>
</evidence>
<protein>
    <recommendedName>
        <fullName evidence="1">SAC domain-containing protein</fullName>
    </recommendedName>
</protein>
<dbReference type="AlphaFoldDB" id="A0A0V0QRX8"/>
<dbReference type="PANTHER" id="PTHR45662">
    <property type="entry name" value="PHOSPHATIDYLINOSITIDE PHOSPHATASE SAC1"/>
    <property type="match status" value="1"/>
</dbReference>
<dbReference type="PANTHER" id="PTHR45662:SF2">
    <property type="entry name" value="PHOSPHATIDYLINOSITOL-3-PHOSPHATASE SAC1"/>
    <property type="match status" value="1"/>
</dbReference>
<dbReference type="GO" id="GO:0046856">
    <property type="term" value="P:phosphatidylinositol dephosphorylation"/>
    <property type="evidence" value="ECO:0007669"/>
    <property type="project" value="TreeGrafter"/>
</dbReference>
<evidence type="ECO:0000313" key="2">
    <source>
        <dbReference type="EMBL" id="KRX05014.1"/>
    </source>
</evidence>
<dbReference type="Pfam" id="PF02383">
    <property type="entry name" value="Syja_N"/>
    <property type="match status" value="1"/>
</dbReference>
<dbReference type="OrthoDB" id="405996at2759"/>
<dbReference type="GO" id="GO:0005783">
    <property type="term" value="C:endoplasmic reticulum"/>
    <property type="evidence" value="ECO:0007669"/>
    <property type="project" value="TreeGrafter"/>
</dbReference>
<dbReference type="InterPro" id="IPR002013">
    <property type="entry name" value="SAC_dom"/>
</dbReference>